<sequence length="264" mass="30114">MDTLSSEIQHEGKNDMERDPENEEDSEARENNKGSFSLLLLELPNEPETAPAPKQPWETSLYSIYSKELHVFASHEITIIETPDSYGGVVWPGALALCQFLENNHCKSTKTNQFNLETKSVGPGNRKKAGTRIALQTSTDLPGVLGNLRMNLNRNTRGKCRYLPQVAVLEWGSNLEEAYPKSVYRYEVVLAADVVYHHNCLDELLITMEHFCQPGTVLLWSNKYRFTTDHKFAEMFHNTFHTTLLAEFPDTEVKIYMATIKDKQ</sequence>
<accession>A0ABR0ZQP0</accession>
<keyword evidence="1" id="KW-0808">Transferase</keyword>
<dbReference type="PANTHER" id="PTHR14614">
    <property type="entry name" value="HEPATOCELLULAR CARCINOMA-ASSOCIATED ANTIGEN"/>
    <property type="match status" value="1"/>
</dbReference>
<evidence type="ECO:0000256" key="2">
    <source>
        <dbReference type="ARBA" id="ARBA00022691"/>
    </source>
</evidence>
<keyword evidence="1" id="KW-0489">Methyltransferase</keyword>
<protein>
    <submittedName>
        <fullName evidence="4">Protein-lysine methyltransferase METTL21C-like</fullName>
    </submittedName>
</protein>
<organism evidence="4 5">
    <name type="scientific">Huso huso</name>
    <name type="common">Beluga</name>
    <name type="synonym">Acipenser huso</name>
    <dbReference type="NCBI Taxonomy" id="61971"/>
    <lineage>
        <taxon>Eukaryota</taxon>
        <taxon>Metazoa</taxon>
        <taxon>Chordata</taxon>
        <taxon>Craniata</taxon>
        <taxon>Vertebrata</taxon>
        <taxon>Euteleostomi</taxon>
        <taxon>Actinopterygii</taxon>
        <taxon>Chondrostei</taxon>
        <taxon>Acipenseriformes</taxon>
        <taxon>Acipenseridae</taxon>
        <taxon>Huso</taxon>
    </lineage>
</organism>
<dbReference type="InterPro" id="IPR029063">
    <property type="entry name" value="SAM-dependent_MTases_sf"/>
</dbReference>
<dbReference type="Proteomes" id="UP001369086">
    <property type="component" value="Unassembled WGS sequence"/>
</dbReference>
<keyword evidence="2" id="KW-0949">S-adenosyl-L-methionine</keyword>
<proteinExistence type="predicted"/>
<dbReference type="PANTHER" id="PTHR14614:SF13">
    <property type="entry name" value="PROTEIN-LYSINE METHYLTRANSFERASE METTL21C"/>
    <property type="match status" value="1"/>
</dbReference>
<evidence type="ECO:0000256" key="3">
    <source>
        <dbReference type="SAM" id="MobiDB-lite"/>
    </source>
</evidence>
<feature type="compositionally biased region" description="Basic and acidic residues" evidence="3">
    <location>
        <begin position="8"/>
        <end position="19"/>
    </location>
</feature>
<evidence type="ECO:0000313" key="5">
    <source>
        <dbReference type="Proteomes" id="UP001369086"/>
    </source>
</evidence>
<keyword evidence="5" id="KW-1185">Reference proteome</keyword>
<dbReference type="Gene3D" id="3.40.50.150">
    <property type="entry name" value="Vaccinia Virus protein VP39"/>
    <property type="match status" value="2"/>
</dbReference>
<comment type="caution">
    <text evidence="4">The sequence shown here is derived from an EMBL/GenBank/DDBJ whole genome shotgun (WGS) entry which is preliminary data.</text>
</comment>
<evidence type="ECO:0000313" key="4">
    <source>
        <dbReference type="EMBL" id="KAK6487130.1"/>
    </source>
</evidence>
<name>A0ABR0ZQP0_HUSHU</name>
<gene>
    <name evidence="4" type="ORF">HHUSO_G10879</name>
</gene>
<dbReference type="InterPro" id="IPR019410">
    <property type="entry name" value="Methyltransf_16"/>
</dbReference>
<reference evidence="4 5" key="1">
    <citation type="submission" date="2021-05" db="EMBL/GenBank/DDBJ databases">
        <authorList>
            <person name="Zahm M."/>
            <person name="Klopp C."/>
            <person name="Cabau C."/>
            <person name="Kuhl H."/>
            <person name="Suciu R."/>
            <person name="Ciorpac M."/>
            <person name="Holostenco D."/>
            <person name="Gessner J."/>
            <person name="Wuertz S."/>
            <person name="Hohne C."/>
            <person name="Stock M."/>
            <person name="Gislard M."/>
            <person name="Lluch J."/>
            <person name="Milhes M."/>
            <person name="Lampietro C."/>
            <person name="Lopez Roques C."/>
            <person name="Donnadieu C."/>
            <person name="Du K."/>
            <person name="Schartl M."/>
            <person name="Guiguen Y."/>
        </authorList>
    </citation>
    <scope>NUCLEOTIDE SEQUENCE [LARGE SCALE GENOMIC DNA]</scope>
    <source>
        <strain evidence="4">Hh-F2</strain>
        <tissue evidence="4">Blood</tissue>
    </source>
</reference>
<dbReference type="Pfam" id="PF10294">
    <property type="entry name" value="Methyltransf_16"/>
    <property type="match status" value="1"/>
</dbReference>
<evidence type="ECO:0000256" key="1">
    <source>
        <dbReference type="ARBA" id="ARBA00022603"/>
    </source>
</evidence>
<feature type="region of interest" description="Disordered" evidence="3">
    <location>
        <begin position="1"/>
        <end position="37"/>
    </location>
</feature>
<dbReference type="EMBL" id="JAHFZB010000008">
    <property type="protein sequence ID" value="KAK6487130.1"/>
    <property type="molecule type" value="Genomic_DNA"/>
</dbReference>